<dbReference type="Proteomes" id="UP000237105">
    <property type="component" value="Unassembled WGS sequence"/>
</dbReference>
<evidence type="ECO:0000313" key="1">
    <source>
        <dbReference type="EMBL" id="PON34651.1"/>
    </source>
</evidence>
<organism evidence="1 2">
    <name type="scientific">Parasponia andersonii</name>
    <name type="common">Sponia andersonii</name>
    <dbReference type="NCBI Taxonomy" id="3476"/>
    <lineage>
        <taxon>Eukaryota</taxon>
        <taxon>Viridiplantae</taxon>
        <taxon>Streptophyta</taxon>
        <taxon>Embryophyta</taxon>
        <taxon>Tracheophyta</taxon>
        <taxon>Spermatophyta</taxon>
        <taxon>Magnoliopsida</taxon>
        <taxon>eudicotyledons</taxon>
        <taxon>Gunneridae</taxon>
        <taxon>Pentapetalae</taxon>
        <taxon>rosids</taxon>
        <taxon>fabids</taxon>
        <taxon>Rosales</taxon>
        <taxon>Cannabaceae</taxon>
        <taxon>Parasponia</taxon>
    </lineage>
</organism>
<name>A0A2P5ADN4_PARAD</name>
<keyword evidence="2" id="KW-1185">Reference proteome</keyword>
<reference evidence="2" key="1">
    <citation type="submission" date="2016-06" db="EMBL/GenBank/DDBJ databases">
        <title>Parallel loss of symbiosis genes in relatives of nitrogen-fixing non-legume Parasponia.</title>
        <authorList>
            <person name="Van Velzen R."/>
            <person name="Holmer R."/>
            <person name="Bu F."/>
            <person name="Rutten L."/>
            <person name="Van Zeijl A."/>
            <person name="Liu W."/>
            <person name="Santuari L."/>
            <person name="Cao Q."/>
            <person name="Sharma T."/>
            <person name="Shen D."/>
            <person name="Roswanjaya Y."/>
            <person name="Wardhani T."/>
            <person name="Kalhor M.S."/>
            <person name="Jansen J."/>
            <person name="Van den Hoogen J."/>
            <person name="Gungor B."/>
            <person name="Hartog M."/>
            <person name="Hontelez J."/>
            <person name="Verver J."/>
            <person name="Yang W.-C."/>
            <person name="Schijlen E."/>
            <person name="Repin R."/>
            <person name="Schilthuizen M."/>
            <person name="Schranz E."/>
            <person name="Heidstra R."/>
            <person name="Miyata K."/>
            <person name="Fedorova E."/>
            <person name="Kohlen W."/>
            <person name="Bisseling T."/>
            <person name="Smit S."/>
            <person name="Geurts R."/>
        </authorList>
    </citation>
    <scope>NUCLEOTIDE SEQUENCE [LARGE SCALE GENOMIC DNA]</scope>
    <source>
        <strain evidence="2">cv. WU1-14</strain>
    </source>
</reference>
<dbReference type="AlphaFoldDB" id="A0A2P5ADN4"/>
<protein>
    <submittedName>
        <fullName evidence="1">Uncharacterized protein</fullName>
    </submittedName>
</protein>
<gene>
    <name evidence="1" type="ORF">PanWU01x14_342730</name>
</gene>
<comment type="caution">
    <text evidence="1">The sequence shown here is derived from an EMBL/GenBank/DDBJ whole genome shotgun (WGS) entry which is preliminary data.</text>
</comment>
<evidence type="ECO:0000313" key="2">
    <source>
        <dbReference type="Proteomes" id="UP000237105"/>
    </source>
</evidence>
<proteinExistence type="predicted"/>
<accession>A0A2P5ADN4</accession>
<sequence>MVKTMNLDWTKEMEKDKSNPILREVDEFNDEEAITSAHRELLRDFSLRDSGDIYFTKQEN</sequence>
<dbReference type="EMBL" id="JXTB01000649">
    <property type="protein sequence ID" value="PON34651.1"/>
    <property type="molecule type" value="Genomic_DNA"/>
</dbReference>